<dbReference type="NCBIfam" id="TIGR00787">
    <property type="entry name" value="dctP"/>
    <property type="match status" value="1"/>
</dbReference>
<evidence type="ECO:0000256" key="2">
    <source>
        <dbReference type="ARBA" id="ARBA00022448"/>
    </source>
</evidence>
<dbReference type="GO" id="GO:0030288">
    <property type="term" value="C:outer membrane-bounded periplasmic space"/>
    <property type="evidence" value="ECO:0007669"/>
    <property type="project" value="InterPro"/>
</dbReference>
<reference evidence="5 6" key="1">
    <citation type="journal article" date="2014" name="Genome Announc.">
        <title>Draft Genome Sequence of Lutibaculum baratangense Strain AMV1T, Isolated from a Mud Volcano in Andamans, India.</title>
        <authorList>
            <person name="Singh A."/>
            <person name="Sreenivas A."/>
            <person name="Sathyanarayana Reddy G."/>
            <person name="Pinnaka A.K."/>
            <person name="Shivaji S."/>
        </authorList>
    </citation>
    <scope>NUCLEOTIDE SEQUENCE [LARGE SCALE GENOMIC DNA]</scope>
    <source>
        <strain evidence="5 6">AMV1</strain>
    </source>
</reference>
<dbReference type="GO" id="GO:0055085">
    <property type="term" value="P:transmembrane transport"/>
    <property type="evidence" value="ECO:0007669"/>
    <property type="project" value="InterPro"/>
</dbReference>
<feature type="chain" id="PRO_5004726337" evidence="4">
    <location>
        <begin position="25"/>
        <end position="324"/>
    </location>
</feature>
<gene>
    <name evidence="5" type="ORF">N177_3017</name>
</gene>
<dbReference type="InterPro" id="IPR004682">
    <property type="entry name" value="TRAP_DctP"/>
</dbReference>
<dbReference type="InterPro" id="IPR018389">
    <property type="entry name" value="DctP_fam"/>
</dbReference>
<dbReference type="PANTHER" id="PTHR33376">
    <property type="match status" value="1"/>
</dbReference>
<dbReference type="CDD" id="cd13603">
    <property type="entry name" value="PBP2_TRAP_Siap_TeaA_like"/>
    <property type="match status" value="1"/>
</dbReference>
<evidence type="ECO:0000313" key="6">
    <source>
        <dbReference type="Proteomes" id="UP000017819"/>
    </source>
</evidence>
<evidence type="ECO:0000256" key="3">
    <source>
        <dbReference type="ARBA" id="ARBA00022729"/>
    </source>
</evidence>
<keyword evidence="6" id="KW-1185">Reference proteome</keyword>
<organism evidence="5 6">
    <name type="scientific">Lutibaculum baratangense AMV1</name>
    <dbReference type="NCBI Taxonomy" id="631454"/>
    <lineage>
        <taxon>Bacteria</taxon>
        <taxon>Pseudomonadati</taxon>
        <taxon>Pseudomonadota</taxon>
        <taxon>Alphaproteobacteria</taxon>
        <taxon>Hyphomicrobiales</taxon>
        <taxon>Tepidamorphaceae</taxon>
        <taxon>Lutibaculum</taxon>
    </lineage>
</organism>
<dbReference type="EMBL" id="AWXZ01000038">
    <property type="protein sequence ID" value="ESR23787.1"/>
    <property type="molecule type" value="Genomic_DNA"/>
</dbReference>
<dbReference type="NCBIfam" id="NF037995">
    <property type="entry name" value="TRAP_S1"/>
    <property type="match status" value="1"/>
</dbReference>
<dbReference type="RefSeq" id="WP_023433140.1">
    <property type="nucleotide sequence ID" value="NZ_AWXZ01000038.1"/>
</dbReference>
<dbReference type="eggNOG" id="COG1638">
    <property type="taxonomic scope" value="Bacteria"/>
</dbReference>
<dbReference type="OrthoDB" id="9803763at2"/>
<name>V4QVJ8_9HYPH</name>
<keyword evidence="3 4" id="KW-0732">Signal</keyword>
<proteinExistence type="inferred from homology"/>
<dbReference type="PIRSF" id="PIRSF006470">
    <property type="entry name" value="DctB"/>
    <property type="match status" value="1"/>
</dbReference>
<accession>V4QVJ8</accession>
<evidence type="ECO:0000313" key="5">
    <source>
        <dbReference type="EMBL" id="ESR23787.1"/>
    </source>
</evidence>
<dbReference type="Proteomes" id="UP000017819">
    <property type="component" value="Unassembled WGS sequence"/>
</dbReference>
<sequence>MRWTLPRGLLAATLLLAASLPATAANLRIASQMSMTGQPLAHAQIFARKVEERFPGEFDFRLYPSAQLGDERAIISNIKVGSLEMAAIGSGPLALEGKLGVFDLPFLFKSWGHAQRALTGEFGKEAAQLLEENQNMVVLGIYGLDFRHVVSKPRPLAVPVDFEGMKLRVIGSEYRTEAFSLLGANPVPVSWSEVFTALQTGVADAAESTYAGFYEENLFEAANYLSKTNHVFGPTFLLMSKAAFGQLTEEQQTAFREIAREMSDEAFAKSQEISNSSLAELEKTMEVNDVDIEALQAKVQPLYEKYADSEGDEWVELIRAAETE</sequence>
<protein>
    <submittedName>
        <fullName evidence="5">C4-dicarboxylate transport system C4-dicarboxylate-binding protein</fullName>
    </submittedName>
</protein>
<evidence type="ECO:0000256" key="4">
    <source>
        <dbReference type="SAM" id="SignalP"/>
    </source>
</evidence>
<evidence type="ECO:0000256" key="1">
    <source>
        <dbReference type="ARBA" id="ARBA00009023"/>
    </source>
</evidence>
<dbReference type="PANTHER" id="PTHR33376:SF7">
    <property type="entry name" value="C4-DICARBOXYLATE-BINDING PROTEIN DCTB"/>
    <property type="match status" value="1"/>
</dbReference>
<dbReference type="Pfam" id="PF03480">
    <property type="entry name" value="DctP"/>
    <property type="match status" value="1"/>
</dbReference>
<comment type="caution">
    <text evidence="5">The sequence shown here is derived from an EMBL/GenBank/DDBJ whole genome shotgun (WGS) entry which is preliminary data.</text>
</comment>
<keyword evidence="2" id="KW-0813">Transport</keyword>
<dbReference type="STRING" id="631454.N177_3017"/>
<feature type="signal peptide" evidence="4">
    <location>
        <begin position="1"/>
        <end position="24"/>
    </location>
</feature>
<comment type="similarity">
    <text evidence="1">Belongs to the bacterial solute-binding protein 7 family.</text>
</comment>
<dbReference type="InterPro" id="IPR038404">
    <property type="entry name" value="TRAP_DctP_sf"/>
</dbReference>
<dbReference type="AlphaFoldDB" id="V4QVJ8"/>
<dbReference type="Gene3D" id="3.40.190.170">
    <property type="entry name" value="Bacterial extracellular solute-binding protein, family 7"/>
    <property type="match status" value="1"/>
</dbReference>